<name>A0A7S0UF86_9STRA</name>
<dbReference type="PANTHER" id="PTHR19384:SF84">
    <property type="entry name" value="METHIONINE SYNTHASE REDUCTASE"/>
    <property type="match status" value="1"/>
</dbReference>
<dbReference type="GO" id="GO:0030586">
    <property type="term" value="F:[methionine synthase] reductase (NADPH) activity"/>
    <property type="evidence" value="ECO:0007669"/>
    <property type="project" value="TreeGrafter"/>
</dbReference>
<dbReference type="Gene3D" id="3.40.50.360">
    <property type="match status" value="1"/>
</dbReference>
<dbReference type="EMBL" id="HBFL01000952">
    <property type="protein sequence ID" value="CAD8760640.1"/>
    <property type="molecule type" value="Transcribed_RNA"/>
</dbReference>
<dbReference type="GO" id="GO:0010181">
    <property type="term" value="F:FMN binding"/>
    <property type="evidence" value="ECO:0007669"/>
    <property type="project" value="InterPro"/>
</dbReference>
<dbReference type="PANTHER" id="PTHR19384">
    <property type="entry name" value="NITRIC OXIDE SYNTHASE-RELATED"/>
    <property type="match status" value="1"/>
</dbReference>
<accession>A0A7S0UF86</accession>
<dbReference type="Pfam" id="PF00258">
    <property type="entry name" value="Flavodoxin_1"/>
    <property type="match status" value="1"/>
</dbReference>
<dbReference type="AlphaFoldDB" id="A0A7S0UF86"/>
<dbReference type="InterPro" id="IPR008254">
    <property type="entry name" value="Flavodoxin/NO_synth"/>
</dbReference>
<dbReference type="InterPro" id="IPR029039">
    <property type="entry name" value="Flavoprotein-like_sf"/>
</dbReference>
<dbReference type="SUPFAM" id="SSF52218">
    <property type="entry name" value="Flavoproteins"/>
    <property type="match status" value="1"/>
</dbReference>
<evidence type="ECO:0000313" key="3">
    <source>
        <dbReference type="EMBL" id="CAD8760640.1"/>
    </source>
</evidence>
<dbReference type="GO" id="GO:0050660">
    <property type="term" value="F:flavin adenine dinucleotide binding"/>
    <property type="evidence" value="ECO:0007669"/>
    <property type="project" value="TreeGrafter"/>
</dbReference>
<keyword evidence="1" id="KW-0285">Flavoprotein</keyword>
<dbReference type="GO" id="GO:0005829">
    <property type="term" value="C:cytosol"/>
    <property type="evidence" value="ECO:0007669"/>
    <property type="project" value="TreeGrafter"/>
</dbReference>
<proteinExistence type="predicted"/>
<dbReference type="GO" id="GO:0009086">
    <property type="term" value="P:methionine biosynthetic process"/>
    <property type="evidence" value="ECO:0007669"/>
    <property type="project" value="TreeGrafter"/>
</dbReference>
<evidence type="ECO:0000256" key="1">
    <source>
        <dbReference type="ARBA" id="ARBA00022630"/>
    </source>
</evidence>
<feature type="domain" description="Flavodoxin-like" evidence="2">
    <location>
        <begin position="55"/>
        <end position="195"/>
    </location>
</feature>
<evidence type="ECO:0000259" key="2">
    <source>
        <dbReference type="Pfam" id="PF00258"/>
    </source>
</evidence>
<reference evidence="3" key="1">
    <citation type="submission" date="2021-01" db="EMBL/GenBank/DDBJ databases">
        <authorList>
            <person name="Corre E."/>
            <person name="Pelletier E."/>
            <person name="Niang G."/>
            <person name="Scheremetjew M."/>
            <person name="Finn R."/>
            <person name="Kale V."/>
            <person name="Holt S."/>
            <person name="Cochrane G."/>
            <person name="Meng A."/>
            <person name="Brown T."/>
            <person name="Cohen L."/>
        </authorList>
    </citation>
    <scope>NUCLEOTIDE SEQUENCE</scope>
    <source>
        <strain evidence="3">UNC1205</strain>
    </source>
</reference>
<protein>
    <recommendedName>
        <fullName evidence="2">Flavodoxin-like domain-containing protein</fullName>
    </recommendedName>
</protein>
<sequence length="213" mass="23286">MPIVLLVHCIDSIPSLCNRATHSPIQSELTITTKNTTTIAMAPTKVVIIHGGELAKDVAEQIEALKPSDDFEVTLRCASERPKTLMEYVKKGDDANGDNKTVLCFAMQTIENEGPTEEGGSVLRFFKRKTHPTDLLESPSLSFAVLGLGDSNLLLDRQTTGAKDCNEVAKQLDSRLEALGATRLCPLGMADERTGLTEVDPWIKETFWKSLGK</sequence>
<organism evidence="3">
    <name type="scientific">Pseudo-nitzschia delicatissima</name>
    <dbReference type="NCBI Taxonomy" id="44447"/>
    <lineage>
        <taxon>Eukaryota</taxon>
        <taxon>Sar</taxon>
        <taxon>Stramenopiles</taxon>
        <taxon>Ochrophyta</taxon>
        <taxon>Bacillariophyta</taxon>
        <taxon>Bacillariophyceae</taxon>
        <taxon>Bacillariophycidae</taxon>
        <taxon>Bacillariales</taxon>
        <taxon>Bacillariaceae</taxon>
        <taxon>Pseudo-nitzschia</taxon>
    </lineage>
</organism>
<gene>
    <name evidence="3" type="ORF">PDEL1432_LOCUS680</name>
</gene>
<dbReference type="GO" id="GO:0050667">
    <property type="term" value="P:homocysteine metabolic process"/>
    <property type="evidence" value="ECO:0007669"/>
    <property type="project" value="TreeGrafter"/>
</dbReference>